<comment type="caution">
    <text evidence="3">The sequence shown here is derived from an EMBL/GenBank/DDBJ whole genome shotgun (WGS) entry which is preliminary data.</text>
</comment>
<feature type="signal peptide" evidence="2">
    <location>
        <begin position="1"/>
        <end position="22"/>
    </location>
</feature>
<evidence type="ECO:0000256" key="1">
    <source>
        <dbReference type="SAM" id="MobiDB-lite"/>
    </source>
</evidence>
<evidence type="ECO:0000256" key="2">
    <source>
        <dbReference type="SAM" id="SignalP"/>
    </source>
</evidence>
<feature type="compositionally biased region" description="Polar residues" evidence="1">
    <location>
        <begin position="981"/>
        <end position="993"/>
    </location>
</feature>
<dbReference type="PANTHER" id="PTHR32305">
    <property type="match status" value="1"/>
</dbReference>
<dbReference type="RefSeq" id="WP_380553813.1">
    <property type="nucleotide sequence ID" value="NZ_JBHEZY010000005.1"/>
</dbReference>
<protein>
    <submittedName>
        <fullName evidence="3">RHS repeat-associated core domain-containing protein</fullName>
    </submittedName>
</protein>
<feature type="compositionally biased region" description="Polar residues" evidence="1">
    <location>
        <begin position="1845"/>
        <end position="1860"/>
    </location>
</feature>
<dbReference type="Pfam" id="PF05593">
    <property type="entry name" value="RHS_repeat"/>
    <property type="match status" value="1"/>
</dbReference>
<feature type="region of interest" description="Disordered" evidence="1">
    <location>
        <begin position="1334"/>
        <end position="1360"/>
    </location>
</feature>
<sequence length="2427" mass="249834">MALTTAMSAGLMAGPFTPAAGAAGRPQQARLNGRMAAAETSVPGATTAPVRVKLPHGAVGAKASAPVFPSAGSAELTVPADQSAPVALSADRAGAAGAADSSGPAPAARLTAAGRTRVLLAAAPSSVSATARAGSAAASGSASAGPAKVTVTVAAHATAVAAGVDGTLVTLSRADGRTSPAGVEVGIDYSAYAQAFGGDFGGRLRLVALPACVLTTPQVPACRVQRPLVSANDAALKRLTATVTVPGTSGATGAAAPNAAAAAKASAAPSPKLVLAATSSSSSASGSGTYSATTLSSSNNWSESGNTGSFAYSYPIAAPKALGGSAPAVALGYDSGAVDGKTAIENSQPSWAGDGWDYSPGFIERATVPCTKAKPTAYPNSTDNCFARDASGNLLPAYSISFGGHGGVLLHDDTDPTGTVYRLQHDDGTRITLLTGSPSSAADLEWRGEYFRVQSPDGSVAYFGAYQLPAELNGGTWGTDTPTQGEELEPIFNNPNNSACGDPGAVSSVTGVQACRTTYRWLLDYEVDPHGDVTKYLYSREGDTGYQHWYTGATTYVAANYTRAATLAEIDYSWRTGDVAAGHLPGAKIVFTKASRCVDPVLPNGAATPYAANGGAGAAGCSTAGPTSFPAGYSDTPTDLSAIANNVGPSFWSRYRLAAVDTYVTVGTTPTAVDHYDFFYQFHSLPDGLGNNIPSPLWLAAIRKCAATAVGTTTGGICPQAATAAGQVSEPDVQFTGTGTSMPNRVPGVKDSTGKLVTTLGSYPRERIGDIYTELGSQINVTYDDPANFSPLGCTTPPTAETPVVQPDWHNHQLCYPEYWTPPTLSAPITDWFHKYVVTSVTTTDETSASAAPVISSYAYDTTLGAAWHSNDSELISDNAYRTYDQYLGFGTVTTTVGQPYSVTQDKGHPQTQTVATYLRGMDQDLDLAAFKAGGCNGTGVTPAADCPVVTVADGLGGSTQDDVVFAGTLLETRTLEMPDNTVSTPTGYTDTVTRPWKSDPVASHTRLAPLAVYRSRQTGPAVAITSAPLSGNRTRVTTTEYFHDQANGGRIAYTDALAPTPGDSNDPEECTSTGYANGAVSNLRLYLSYADSATVTTGPCLATPGPVYTGAYNPARATGGTTVSGSQNWYDANSTSSGHRVDAVGTGDIVETDALTGPAGSSGTMARQSSASYDAYGRLLSAVDALGNTTTTTYSPPAGTQPTSVSVTGPGVTDTFGTATPVTKQLPGFTQTTALNLRGEATDVTDPNSRVTHIEYDALGRTSAVWTPDHPKSVYNSVYQGRRTYPTQPSAKYAYTVGGQPPGLSQTAIAPSVVESDALREDGGYARSLTLLDSEGRTRQTQTDPVSGDSGRVVTDTGYDTSGRVNVVSGPLYDATKAPTGSYYTPPNNAQTAWMKQTQTLYDGLGRVTDTLSLSQAAELWRTHTAYAGVDRVDTTPPSGGTATSTVKDARGHTTALYTYHTTSGPAPFGTGDTTQYDLASYGYDAAGRPNLVTDAAGHQWTTGYDLLGRKVSFTDPDAGTTSYGYDAAGHLTDTQDARGSGGALHFIFDTLGRKTAEYNQYQPTALDPAKLQATFTYDSLDGGATFAAKGQATASTRFSSGQSGPAYVESTSALDLAYRPLTSKVVIPGGDGNGALAGTYTTSDAYTPLTGLLDHTVLPTAGNPATGGLAADTLYNGYSQNGFLVTSGDNYADLLTDSGYSPFGEIERRVLGDYPNQVVSDTGYDAATRRVSNTTLSQLAWNAPIDTTAYLYNPAGKITSAIDEQASAATTGSNGIVGTSVATDTQCYSYDYAQRLLAAWTDNTVPAGSVFGTITAGGSAGGDTANPPAQSLGGDLGSCADGTPSTSNRSAATTQVNSGPAPYWQTFSYDNATGNRLSEKDYNPAGDATKDITTDDTGYGAGQPYTLTGTRVTVNGQSTNASYGYDAAGNTTSRPDGSGQDGLNWTAEGLLDNERSPAGNSTAKASYVYAADGTQLLRRDAGTVALYLGATEVHLNTTTGTVTGTRQFASDGAPTVVETGGTAPTLSYAAGNIQGTSSAVIAATPTAAANAVTARRAYTPFSSPRGTGTTGGGWNQAFPDDHTFLGKTNDASTGLVDVGARKYDPVTGRFVSPDPVFQPTDPQALGGYAYADNNPVDNVDPTGLDCHGATPASCTNDGPNGDGGPTYPGSTCNAVCLPGQTVGPYTPGCNDGSYNPSCADSTSGPMITVTGPSGKTRTGHANQSVTDFTGHKLNGGDAAYWSRYYGYNGSGSMTWQDIMDWAVSSENGWNFLCGHVMGSFDCDYDPLSGQRETMNYNDLARDAGHAVEGVWNNRELILNAGATVTCILGSIPSCAKASAAAFTMRTGDHVAKDGASMKTLGEVTVDATLSTITFSFGYVGAKGAQDGFESETAKWAFTLYTNSPSIINNLILAPMIGTANTPPQP</sequence>
<dbReference type="EMBL" id="JBHEZY010000005">
    <property type="protein sequence ID" value="MFC1432234.1"/>
    <property type="molecule type" value="Genomic_DNA"/>
</dbReference>
<dbReference type="InterPro" id="IPR031325">
    <property type="entry name" value="RHS_repeat"/>
</dbReference>
<evidence type="ECO:0000313" key="4">
    <source>
        <dbReference type="Proteomes" id="UP001592530"/>
    </source>
</evidence>
<dbReference type="PANTHER" id="PTHR32305:SF17">
    <property type="entry name" value="TRNA NUCLEASE WAPA"/>
    <property type="match status" value="1"/>
</dbReference>
<reference evidence="3 4" key="1">
    <citation type="submission" date="2024-09" db="EMBL/GenBank/DDBJ databases">
        <authorList>
            <person name="Lee S.D."/>
        </authorList>
    </citation>
    <scope>NUCLEOTIDE SEQUENCE [LARGE SCALE GENOMIC DNA]</scope>
    <source>
        <strain evidence="3 4">N1-3</strain>
    </source>
</reference>
<feature type="region of interest" description="Disordered" evidence="1">
    <location>
        <begin position="979"/>
        <end position="998"/>
    </location>
</feature>
<dbReference type="InterPro" id="IPR022385">
    <property type="entry name" value="Rhs_assc_core"/>
</dbReference>
<feature type="compositionally biased region" description="Basic and acidic residues" evidence="1">
    <location>
        <begin position="1879"/>
        <end position="1895"/>
    </location>
</feature>
<dbReference type="NCBIfam" id="TIGR01643">
    <property type="entry name" value="YD_repeat_2x"/>
    <property type="match status" value="1"/>
</dbReference>
<dbReference type="Gene3D" id="2.180.10.10">
    <property type="entry name" value="RHS repeat-associated core"/>
    <property type="match status" value="2"/>
</dbReference>
<organism evidence="3 4">
    <name type="scientific">Streptacidiphilus alkalitolerans</name>
    <dbReference type="NCBI Taxonomy" id="3342712"/>
    <lineage>
        <taxon>Bacteria</taxon>
        <taxon>Bacillati</taxon>
        <taxon>Actinomycetota</taxon>
        <taxon>Actinomycetes</taxon>
        <taxon>Kitasatosporales</taxon>
        <taxon>Streptomycetaceae</taxon>
        <taxon>Streptacidiphilus</taxon>
    </lineage>
</organism>
<feature type="chain" id="PRO_5047224074" evidence="2">
    <location>
        <begin position="23"/>
        <end position="2427"/>
    </location>
</feature>
<name>A0ABV6X1Z7_9ACTN</name>
<evidence type="ECO:0000313" key="3">
    <source>
        <dbReference type="EMBL" id="MFC1432234.1"/>
    </source>
</evidence>
<dbReference type="InterPro" id="IPR006530">
    <property type="entry name" value="YD"/>
</dbReference>
<keyword evidence="2" id="KW-0732">Signal</keyword>
<proteinExistence type="predicted"/>
<dbReference type="NCBIfam" id="TIGR03696">
    <property type="entry name" value="Rhs_assc_core"/>
    <property type="match status" value="1"/>
</dbReference>
<dbReference type="InterPro" id="IPR050708">
    <property type="entry name" value="T6SS_VgrG/RHS"/>
</dbReference>
<dbReference type="Proteomes" id="UP001592530">
    <property type="component" value="Unassembled WGS sequence"/>
</dbReference>
<feature type="region of interest" description="Disordered" evidence="1">
    <location>
        <begin position="1877"/>
        <end position="1898"/>
    </location>
</feature>
<accession>A0ABV6X1Z7</accession>
<feature type="region of interest" description="Disordered" evidence="1">
    <location>
        <begin position="1823"/>
        <end position="1862"/>
    </location>
</feature>
<gene>
    <name evidence="3" type="ORF">ACEZDB_16420</name>
</gene>